<accession>A0AAW7JKK5</accession>
<evidence type="ECO:0000256" key="1">
    <source>
        <dbReference type="SAM" id="SignalP"/>
    </source>
</evidence>
<evidence type="ECO:0000313" key="3">
    <source>
        <dbReference type="EMBL" id="MDN0025417.1"/>
    </source>
</evidence>
<gene>
    <name evidence="2" type="ORF">QVN81_06035</name>
    <name evidence="3" type="ORF">QVN84_07790</name>
</gene>
<dbReference type="RefSeq" id="WP_288913746.1">
    <property type="nucleotide sequence ID" value="NZ_JAUEIE010000004.1"/>
</dbReference>
<dbReference type="PROSITE" id="PS51257">
    <property type="entry name" value="PROKAR_LIPOPROTEIN"/>
    <property type="match status" value="1"/>
</dbReference>
<keyword evidence="4" id="KW-1185">Reference proteome</keyword>
<evidence type="ECO:0000313" key="2">
    <source>
        <dbReference type="EMBL" id="MDN0022586.1"/>
    </source>
</evidence>
<feature type="signal peptide" evidence="1">
    <location>
        <begin position="1"/>
        <end position="23"/>
    </location>
</feature>
<proteinExistence type="predicted"/>
<dbReference type="AlphaFoldDB" id="A0AAW7JKK5"/>
<dbReference type="EMBL" id="JAUEIF010000006">
    <property type="protein sequence ID" value="MDN0025417.1"/>
    <property type="molecule type" value="Genomic_DNA"/>
</dbReference>
<reference evidence="3" key="2">
    <citation type="submission" date="2023-08" db="EMBL/GenBank/DDBJ databases">
        <title>Identification and characterization of horizontal gene transfer across gut microbiota members of farm animals based on homology search.</title>
        <authorList>
            <person name="Schwarzerova J."/>
            <person name="Nykrynova M."/>
            <person name="Jureckova K."/>
            <person name="Cejkova D."/>
            <person name="Rychlik I."/>
        </authorList>
    </citation>
    <scope>NUCLEOTIDE SEQUENCE</scope>
    <source>
        <strain evidence="3">ET15</strain>
        <strain evidence="2">ET37</strain>
    </source>
</reference>
<evidence type="ECO:0000313" key="5">
    <source>
        <dbReference type="Proteomes" id="UP001168478"/>
    </source>
</evidence>
<keyword evidence="1" id="KW-0732">Signal</keyword>
<dbReference type="EMBL" id="JAUEIE010000004">
    <property type="protein sequence ID" value="MDN0022586.1"/>
    <property type="molecule type" value="Genomic_DNA"/>
</dbReference>
<evidence type="ECO:0000313" key="4">
    <source>
        <dbReference type="Proteomes" id="UP001167831"/>
    </source>
</evidence>
<dbReference type="Proteomes" id="UP001167831">
    <property type="component" value="Unassembled WGS sequence"/>
</dbReference>
<organism evidence="3 5">
    <name type="scientific">Leyella lascolaii</name>
    <dbReference type="NCBI Taxonomy" id="1776379"/>
    <lineage>
        <taxon>Bacteria</taxon>
        <taxon>Pseudomonadati</taxon>
        <taxon>Bacteroidota</taxon>
        <taxon>Bacteroidia</taxon>
        <taxon>Bacteroidales</taxon>
        <taxon>Prevotellaceae</taxon>
        <taxon>Leyella</taxon>
    </lineage>
</organism>
<sequence>MKAIKTIKTIGLLCLAIPLLSSCQIYDIVKDATDQEEGRIVMKDGTEYTGRVRMPKSNTKTVNITTTNGEKLKLKNTDIAVLGVWKKTHPENCHFLVCYPYMANKVFSTKKKKKIEPQWMSVEAQGDYVEFYCCSYKYSIPSSGILKISSVANGEIFYVARKTGEEIGQVIGYYKSGNKYQRNLLMEYLADDPVLCEKLKNKEIDPTDLQKIADLYNPVKK</sequence>
<name>A0AAW7JKK5_9BACT</name>
<reference evidence="3" key="1">
    <citation type="submission" date="2023-06" db="EMBL/GenBank/DDBJ databases">
        <authorList>
            <person name="Zeman M."/>
            <person name="Kubasova T."/>
            <person name="Jahodarova E."/>
            <person name="Nykrynova M."/>
            <person name="Rychlik I."/>
        </authorList>
    </citation>
    <scope>NUCLEOTIDE SEQUENCE</scope>
    <source>
        <strain evidence="3">ET15</strain>
        <strain evidence="2">ET37</strain>
    </source>
</reference>
<comment type="caution">
    <text evidence="3">The sequence shown here is derived from an EMBL/GenBank/DDBJ whole genome shotgun (WGS) entry which is preliminary data.</text>
</comment>
<protein>
    <recommendedName>
        <fullName evidence="6">Lipoprotein</fullName>
    </recommendedName>
</protein>
<feature type="chain" id="PRO_5043555079" description="Lipoprotein" evidence="1">
    <location>
        <begin position="24"/>
        <end position="221"/>
    </location>
</feature>
<dbReference type="Proteomes" id="UP001168478">
    <property type="component" value="Unassembled WGS sequence"/>
</dbReference>
<evidence type="ECO:0008006" key="6">
    <source>
        <dbReference type="Google" id="ProtNLM"/>
    </source>
</evidence>